<evidence type="ECO:0000313" key="2">
    <source>
        <dbReference type="EMBL" id="EFX66092.1"/>
    </source>
</evidence>
<feature type="non-terminal residue" evidence="2">
    <location>
        <position position="86"/>
    </location>
</feature>
<dbReference type="HOGENOM" id="CLU_2500171_0_0_1"/>
<keyword evidence="3" id="KW-1185">Reference proteome</keyword>
<evidence type="ECO:0000256" key="1">
    <source>
        <dbReference type="SAM" id="Phobius"/>
    </source>
</evidence>
<keyword evidence="1" id="KW-0472">Membrane</keyword>
<proteinExistence type="predicted"/>
<dbReference type="STRING" id="6669.E9HQA3"/>
<dbReference type="Proteomes" id="UP000000305">
    <property type="component" value="Unassembled WGS sequence"/>
</dbReference>
<dbReference type="EMBL" id="GL732716">
    <property type="protein sequence ID" value="EFX66092.1"/>
    <property type="molecule type" value="Genomic_DNA"/>
</dbReference>
<organism evidence="2 3">
    <name type="scientific">Daphnia pulex</name>
    <name type="common">Water flea</name>
    <dbReference type="NCBI Taxonomy" id="6669"/>
    <lineage>
        <taxon>Eukaryota</taxon>
        <taxon>Metazoa</taxon>
        <taxon>Ecdysozoa</taxon>
        <taxon>Arthropoda</taxon>
        <taxon>Crustacea</taxon>
        <taxon>Branchiopoda</taxon>
        <taxon>Diplostraca</taxon>
        <taxon>Cladocera</taxon>
        <taxon>Anomopoda</taxon>
        <taxon>Daphniidae</taxon>
        <taxon>Daphnia</taxon>
    </lineage>
</organism>
<sequence length="86" mass="9565">LQFISGVKPINFWVASHTWDMVHELFNTRALVIFIFIGFNQQAYIGPKNIAGMIILLILYGLSAIALMYPASLVFFVPSSAFVSLA</sequence>
<protein>
    <submittedName>
        <fullName evidence="2">Uncharacterized protein</fullName>
    </submittedName>
</protein>
<dbReference type="eggNOG" id="KOG0059">
    <property type="taxonomic scope" value="Eukaryota"/>
</dbReference>
<accession>E9HQA3</accession>
<evidence type="ECO:0000313" key="3">
    <source>
        <dbReference type="Proteomes" id="UP000000305"/>
    </source>
</evidence>
<dbReference type="AlphaFoldDB" id="E9HQA3"/>
<keyword evidence="1" id="KW-0812">Transmembrane</keyword>
<name>E9HQA3_DAPPU</name>
<dbReference type="KEGG" id="dpx:DAPPUDRAFT_65032"/>
<feature type="transmembrane region" description="Helical" evidence="1">
    <location>
        <begin position="51"/>
        <end position="77"/>
    </location>
</feature>
<dbReference type="InParanoid" id="E9HQA3"/>
<gene>
    <name evidence="2" type="ORF">DAPPUDRAFT_65032</name>
</gene>
<reference evidence="2 3" key="1">
    <citation type="journal article" date="2011" name="Science">
        <title>The ecoresponsive genome of Daphnia pulex.</title>
        <authorList>
            <person name="Colbourne J.K."/>
            <person name="Pfrender M.E."/>
            <person name="Gilbert D."/>
            <person name="Thomas W.K."/>
            <person name="Tucker A."/>
            <person name="Oakley T.H."/>
            <person name="Tokishita S."/>
            <person name="Aerts A."/>
            <person name="Arnold G.J."/>
            <person name="Basu M.K."/>
            <person name="Bauer D.J."/>
            <person name="Caceres C.E."/>
            <person name="Carmel L."/>
            <person name="Casola C."/>
            <person name="Choi J.H."/>
            <person name="Detter J.C."/>
            <person name="Dong Q."/>
            <person name="Dusheyko S."/>
            <person name="Eads B.D."/>
            <person name="Frohlich T."/>
            <person name="Geiler-Samerotte K.A."/>
            <person name="Gerlach D."/>
            <person name="Hatcher P."/>
            <person name="Jogdeo S."/>
            <person name="Krijgsveld J."/>
            <person name="Kriventseva E.V."/>
            <person name="Kultz D."/>
            <person name="Laforsch C."/>
            <person name="Lindquist E."/>
            <person name="Lopez J."/>
            <person name="Manak J.R."/>
            <person name="Muller J."/>
            <person name="Pangilinan J."/>
            <person name="Patwardhan R.P."/>
            <person name="Pitluck S."/>
            <person name="Pritham E.J."/>
            <person name="Rechtsteiner A."/>
            <person name="Rho M."/>
            <person name="Rogozin I.B."/>
            <person name="Sakarya O."/>
            <person name="Salamov A."/>
            <person name="Schaack S."/>
            <person name="Shapiro H."/>
            <person name="Shiga Y."/>
            <person name="Skalitzky C."/>
            <person name="Smith Z."/>
            <person name="Souvorov A."/>
            <person name="Sung W."/>
            <person name="Tang Z."/>
            <person name="Tsuchiya D."/>
            <person name="Tu H."/>
            <person name="Vos H."/>
            <person name="Wang M."/>
            <person name="Wolf Y.I."/>
            <person name="Yamagata H."/>
            <person name="Yamada T."/>
            <person name="Ye Y."/>
            <person name="Shaw J.R."/>
            <person name="Andrews J."/>
            <person name="Crease T.J."/>
            <person name="Tang H."/>
            <person name="Lucas S.M."/>
            <person name="Robertson H.M."/>
            <person name="Bork P."/>
            <person name="Koonin E.V."/>
            <person name="Zdobnov E.M."/>
            <person name="Grigoriev I.V."/>
            <person name="Lynch M."/>
            <person name="Boore J.L."/>
        </authorList>
    </citation>
    <scope>NUCLEOTIDE SEQUENCE [LARGE SCALE GENOMIC DNA]</scope>
</reference>
<dbReference type="OrthoDB" id="6512918at2759"/>
<feature type="transmembrane region" description="Helical" evidence="1">
    <location>
        <begin position="21"/>
        <end position="39"/>
    </location>
</feature>
<keyword evidence="1" id="KW-1133">Transmembrane helix</keyword>